<dbReference type="KEGG" id="ag:AAA32673"/>
<feature type="active site" evidence="3">
    <location>
        <position position="392"/>
    </location>
</feature>
<protein>
    <submittedName>
        <fullName evidence="5">AcetylCoA:deacetylcephalosporin C acetyl transferase</fullName>
    </submittedName>
</protein>
<evidence type="ECO:0000256" key="3">
    <source>
        <dbReference type="PIRSR" id="PIRSR000443-1"/>
    </source>
</evidence>
<feature type="active site" description="Nucleophile" evidence="3">
    <location>
        <position position="208"/>
    </location>
</feature>
<dbReference type="Gene3D" id="3.40.50.1820">
    <property type="entry name" value="alpha/beta hydrolase"/>
    <property type="match status" value="1"/>
</dbReference>
<reference evidence="5" key="1">
    <citation type="submission" date="2000-07" db="EMBL/GenBank/DDBJ databases">
        <title>Analysis of cefEF gene expression in two cephalosporin C producing strains of Acremonium chrysogenum.</title>
        <authorList>
            <person name="Jekosch K."/>
            <person name="Nosek J."/>
            <person name="Kueck U."/>
        </authorList>
    </citation>
    <scope>NUCLEOTIDE SEQUENCE</scope>
    <source>
        <strain evidence="5">A3/2</strain>
    </source>
</reference>
<dbReference type="GO" id="GO:0009092">
    <property type="term" value="P:homoserine metabolic process"/>
    <property type="evidence" value="ECO:0007669"/>
    <property type="project" value="TreeGrafter"/>
</dbReference>
<dbReference type="FunFam" id="3.40.50.1820:FF:000212">
    <property type="entry name" value="Acetyl-CoA--deacetylcephalosporin C acetyltransferase"/>
    <property type="match status" value="1"/>
</dbReference>
<dbReference type="InterPro" id="IPR000073">
    <property type="entry name" value="AB_hydrolase_1"/>
</dbReference>
<dbReference type="InterPro" id="IPR008220">
    <property type="entry name" value="HAT_MetX-like"/>
</dbReference>
<dbReference type="HAMAP" id="MF_00296">
    <property type="entry name" value="MetX_acyltransf"/>
    <property type="match status" value="1"/>
</dbReference>
<comment type="similarity">
    <text evidence="1">Belongs to the AB hydrolase superfamily. MetX family.</text>
</comment>
<dbReference type="ESTHER" id="cepac-cefg">
    <property type="family name" value="Homoserine_transacetylase"/>
</dbReference>
<dbReference type="NCBIfam" id="TIGR01392">
    <property type="entry name" value="homoserO_Ac_trn"/>
    <property type="match status" value="1"/>
</dbReference>
<dbReference type="SMR" id="Q7LLJ3"/>
<name>Q7LLJ3_HAPCH</name>
<dbReference type="GO" id="GO:0009086">
    <property type="term" value="P:methionine biosynthetic process"/>
    <property type="evidence" value="ECO:0007669"/>
    <property type="project" value="TreeGrafter"/>
</dbReference>
<dbReference type="Pfam" id="PF00561">
    <property type="entry name" value="Abhydrolase_1"/>
    <property type="match status" value="1"/>
</dbReference>
<dbReference type="PANTHER" id="PTHR32268:SF11">
    <property type="entry name" value="HOMOSERINE O-ACETYLTRANSFERASE"/>
    <property type="match status" value="1"/>
</dbReference>
<evidence type="ECO:0000313" key="5">
    <source>
        <dbReference type="EMBL" id="CAB96749.1"/>
    </source>
</evidence>
<organism evidence="5">
    <name type="scientific">Hapsidospora chrysogena</name>
    <name type="common">Acremonium chrysogenum</name>
    <dbReference type="NCBI Taxonomy" id="5044"/>
    <lineage>
        <taxon>Eukaryota</taxon>
        <taxon>Fungi</taxon>
        <taxon>Dikarya</taxon>
        <taxon>Ascomycota</taxon>
        <taxon>Pezizomycotina</taxon>
        <taxon>Sordariomycetes</taxon>
        <taxon>Hypocreomycetidae</taxon>
        <taxon>Hypocreales</taxon>
        <taxon>Bionectriaceae</taxon>
        <taxon>Hapsidospora</taxon>
    </lineage>
</organism>
<dbReference type="AlphaFoldDB" id="Q7LLJ3"/>
<gene>
    <name evidence="5" type="primary">cefG</name>
</gene>
<dbReference type="PANTHER" id="PTHR32268">
    <property type="entry name" value="HOMOSERINE O-ACETYLTRANSFERASE"/>
    <property type="match status" value="1"/>
</dbReference>
<feature type="domain" description="AB hydrolase-1" evidence="4">
    <location>
        <begin position="112"/>
        <end position="424"/>
    </location>
</feature>
<keyword evidence="2 5" id="KW-0808">Transferase</keyword>
<sequence length="444" mass="49161">MLPSAQVARLKPDPFPPSLSPIPHGAVTFAALAPCHNLPIFSSRQMLRDSLTYSHTSPTMSPQIANRFEASLDAQDIARISLFTLESGVILRDVPVAYKSWGRMNVSRDNCVIVCHTLTSSAHVTSWWPTLFGQGRAFDTSRYFIICLNYLGSPFGSAGPCSPDPDAEGQRPYGAKFPRTTIRDDVRIHRQVLDRLGVRQIAAVVGASMGGMHTLEWAFFGPEYVRKIVPIATSCRQSGWCAAWFETQRQCIYDDPKYLDGEYDVDDQPVRGLETARKIANLTYKSKPAMDERFHMAPGVQAGRNISSQDAKKEINGTDSGNSHRAGQPIEAVSSYLRYQAQKFAASFDANCYIAMTLKFDTHDISRGRAGSIPEALAMITQPALIICARSDGLYSFDEHVEMGRSIPNSRLCVVDTNEGHDFFVMEADKVNDAVRGFLDQSLM</sequence>
<feature type="active site" evidence="3">
    <location>
        <position position="421"/>
    </location>
</feature>
<dbReference type="InterPro" id="IPR029058">
    <property type="entry name" value="AB_hydrolase_fold"/>
</dbReference>
<dbReference type="NCBIfam" id="NF001209">
    <property type="entry name" value="PRK00175.1"/>
    <property type="match status" value="1"/>
</dbReference>
<dbReference type="SUPFAM" id="SSF53474">
    <property type="entry name" value="alpha/beta-Hydrolases"/>
    <property type="match status" value="1"/>
</dbReference>
<evidence type="ECO:0000259" key="4">
    <source>
        <dbReference type="Pfam" id="PF00561"/>
    </source>
</evidence>
<proteinExistence type="inferred from homology"/>
<dbReference type="PIRSF" id="PIRSF000443">
    <property type="entry name" value="Homoser_Ac_trans"/>
    <property type="match status" value="1"/>
</dbReference>
<dbReference type="GO" id="GO:0004414">
    <property type="term" value="F:homoserine O-acetyltransferase activity"/>
    <property type="evidence" value="ECO:0007669"/>
    <property type="project" value="TreeGrafter"/>
</dbReference>
<evidence type="ECO:0000256" key="1">
    <source>
        <dbReference type="ARBA" id="ARBA00006886"/>
    </source>
</evidence>
<dbReference type="EMBL" id="AJ404737">
    <property type="protein sequence ID" value="CAB96749.1"/>
    <property type="molecule type" value="Genomic_DNA"/>
</dbReference>
<accession>Q7LLJ3</accession>
<evidence type="ECO:0000256" key="2">
    <source>
        <dbReference type="ARBA" id="ARBA00022679"/>
    </source>
</evidence>